<dbReference type="EMBL" id="GG675133">
    <property type="protein sequence ID" value="EER13589.1"/>
    <property type="molecule type" value="Genomic_DNA"/>
</dbReference>
<dbReference type="SUPFAM" id="SSF56672">
    <property type="entry name" value="DNA/RNA polymerases"/>
    <property type="match status" value="1"/>
</dbReference>
<feature type="non-terminal residue" evidence="1">
    <location>
        <position position="116"/>
    </location>
</feature>
<dbReference type="Proteomes" id="UP000007800">
    <property type="component" value="Unassembled WGS sequence"/>
</dbReference>
<protein>
    <submittedName>
        <fullName evidence="1">Uncharacterized protein</fullName>
    </submittedName>
</protein>
<reference evidence="1 2" key="1">
    <citation type="submission" date="2008-07" db="EMBL/GenBank/DDBJ databases">
        <authorList>
            <person name="El-Sayed N."/>
            <person name="Caler E."/>
            <person name="Inman J."/>
            <person name="Amedeo P."/>
            <person name="Hass B."/>
            <person name="Wortman J."/>
        </authorList>
    </citation>
    <scope>NUCLEOTIDE SEQUENCE [LARGE SCALE GENOMIC DNA]</scope>
    <source>
        <strain evidence="2">ATCC 50983 / TXsc</strain>
    </source>
</reference>
<evidence type="ECO:0000313" key="2">
    <source>
        <dbReference type="Proteomes" id="UP000007800"/>
    </source>
</evidence>
<proteinExistence type="predicted"/>
<evidence type="ECO:0000313" key="1">
    <source>
        <dbReference type="EMBL" id="EER13589.1"/>
    </source>
</evidence>
<keyword evidence="2" id="KW-1185">Reference proteome</keyword>
<dbReference type="InterPro" id="IPR043502">
    <property type="entry name" value="DNA/RNA_pol_sf"/>
</dbReference>
<gene>
    <name evidence="1" type="ORF">Pmar_PMAR003803</name>
</gene>
<accession>C5KPL3</accession>
<sequence>MCKSYMDDILVATYGHAIEELAIINDALGHYDFLISSHKIFDMDIQPTSDILGVTIVNKHGKKYITISKPKNNKCKSALRTILNEPSITYQNLHSLVGCIPKYPVYNPWLVSLCHV</sequence>
<dbReference type="AlphaFoldDB" id="C5KPL3"/>
<organism evidence="2">
    <name type="scientific">Perkinsus marinus (strain ATCC 50983 / TXsc)</name>
    <dbReference type="NCBI Taxonomy" id="423536"/>
    <lineage>
        <taxon>Eukaryota</taxon>
        <taxon>Sar</taxon>
        <taxon>Alveolata</taxon>
        <taxon>Perkinsozoa</taxon>
        <taxon>Perkinsea</taxon>
        <taxon>Perkinsida</taxon>
        <taxon>Perkinsidae</taxon>
        <taxon>Perkinsus</taxon>
    </lineage>
</organism>
<dbReference type="InParanoid" id="C5KPL3"/>
<name>C5KPL3_PERM5</name>
<dbReference type="GeneID" id="9042559"/>
<dbReference type="RefSeq" id="XP_002781794.1">
    <property type="nucleotide sequence ID" value="XM_002781748.1"/>
</dbReference>